<dbReference type="Pfam" id="PF00128">
    <property type="entry name" value="Alpha-amylase"/>
    <property type="match status" value="1"/>
</dbReference>
<dbReference type="InterPro" id="IPR045857">
    <property type="entry name" value="O16G_dom_2"/>
</dbReference>
<sequence>MGKKWWMESIGYQIYPKSFYDSNDDGIGDLNGIYEKLDYLKDLGINLIWICPFYDSPMDDNGYDVRNFFDVSKEFGTMDDAKKLIDKAHQLGIKVILDFVLNHTSDEHPWFIESRSSVDNPYRDYYIWHEGRQQDGQKIEPTNWGSFFGGSCWKYDELTDSYYMKIFSDKMPDLNWKNEKVHEEMIQIAKKWLDQGIDGFRIDAVSHLDRAPYEDVKGSTDRYPLDWNKFSNLPKVHDYLNKLNQEVFSKYDCVTIGEVGGEASIDEGIKYASFDSNELSMVFNFDHNWCNNLHEVTSTKQLKTNVVLLKSVFNKWQKAFKDIGWLPLNWLNHDQPRLMSQYGDHLYPLASGKMLATALHMMRGTPFIYQGEEIGMTNFPFEDVSQFNDISSIHAYRYHLEKEPDDPVKALKKAALSSRDNPRTPMQWSNESYAGFSKEQPWMMVNPNYKKINVVNNLKNQDALWYHYQRLIDLRKNSTYKDLIIYGEYELLDPDDKNLYTYKRFNHQQTLLIINSFSRKKIKYDLSKYDILNKIVSNYQKHTIKNQTIYLKPYESIVFEVKEKL</sequence>
<dbReference type="RefSeq" id="WP_282839666.1">
    <property type="nucleotide sequence ID" value="NZ_JASCXW010000021.1"/>
</dbReference>
<dbReference type="Pfam" id="PF23915">
    <property type="entry name" value="SusG_C"/>
    <property type="match status" value="1"/>
</dbReference>
<organism evidence="5 6">
    <name type="scientific">Peloplasma aerotolerans</name>
    <dbReference type="NCBI Taxonomy" id="3044389"/>
    <lineage>
        <taxon>Bacteria</taxon>
        <taxon>Bacillati</taxon>
        <taxon>Mycoplasmatota</taxon>
        <taxon>Mollicutes</taxon>
        <taxon>Acholeplasmatales</taxon>
        <taxon>Acholeplasmataceae</taxon>
        <taxon>Peloplasma</taxon>
    </lineage>
</organism>
<name>A0AAW6UAT9_9MOLU</name>
<evidence type="ECO:0000256" key="3">
    <source>
        <dbReference type="ARBA" id="ARBA00023295"/>
    </source>
</evidence>
<dbReference type="InterPro" id="IPR006047">
    <property type="entry name" value="GH13_cat_dom"/>
</dbReference>
<accession>A0AAW6UAT9</accession>
<dbReference type="CDD" id="cd11333">
    <property type="entry name" value="AmyAc_SI_OligoGlu_DGase"/>
    <property type="match status" value="1"/>
</dbReference>
<dbReference type="FunFam" id="3.90.400.10:FF:000002">
    <property type="entry name" value="Sucrose isomerase"/>
    <property type="match status" value="1"/>
</dbReference>
<proteinExistence type="inferred from homology"/>
<feature type="domain" description="Glycosyl hydrolase family 13 catalytic" evidence="4">
    <location>
        <begin position="13"/>
        <end position="459"/>
    </location>
</feature>
<dbReference type="InterPro" id="IPR056300">
    <property type="entry name" value="SusG-like_C"/>
</dbReference>
<evidence type="ECO:0000259" key="4">
    <source>
        <dbReference type="SMART" id="SM00642"/>
    </source>
</evidence>
<keyword evidence="6" id="KW-1185">Reference proteome</keyword>
<dbReference type="AlphaFoldDB" id="A0AAW6UAT9"/>
<comment type="caution">
    <text evidence="5">The sequence shown here is derived from an EMBL/GenBank/DDBJ whole genome shotgun (WGS) entry which is preliminary data.</text>
</comment>
<dbReference type="FunFam" id="3.20.20.80:FF:000064">
    <property type="entry name" value="Oligo-1,6-glucosidase"/>
    <property type="match status" value="1"/>
</dbReference>
<evidence type="ECO:0000256" key="2">
    <source>
        <dbReference type="ARBA" id="ARBA00022801"/>
    </source>
</evidence>
<dbReference type="Gene3D" id="3.90.400.10">
    <property type="entry name" value="Oligo-1,6-glucosidase, Domain 2"/>
    <property type="match status" value="1"/>
</dbReference>
<dbReference type="Proteomes" id="UP001431532">
    <property type="component" value="Unassembled WGS sequence"/>
</dbReference>
<dbReference type="EMBL" id="JASCXW010000021">
    <property type="protein sequence ID" value="MDI6453236.1"/>
    <property type="molecule type" value="Genomic_DNA"/>
</dbReference>
<gene>
    <name evidence="5" type="ORF">QJ521_06650</name>
</gene>
<dbReference type="PANTHER" id="PTHR10357">
    <property type="entry name" value="ALPHA-AMYLASE FAMILY MEMBER"/>
    <property type="match status" value="1"/>
</dbReference>
<dbReference type="PANTHER" id="PTHR10357:SF179">
    <property type="entry name" value="NEUTRAL AND BASIC AMINO ACID TRANSPORT PROTEIN RBAT"/>
    <property type="match status" value="1"/>
</dbReference>
<dbReference type="Gene3D" id="2.60.40.1180">
    <property type="entry name" value="Golgi alpha-mannosidase II"/>
    <property type="match status" value="1"/>
</dbReference>
<evidence type="ECO:0000256" key="1">
    <source>
        <dbReference type="ARBA" id="ARBA00008061"/>
    </source>
</evidence>
<dbReference type="Gene3D" id="3.20.20.80">
    <property type="entry name" value="Glycosidases"/>
    <property type="match status" value="1"/>
</dbReference>
<dbReference type="SUPFAM" id="SSF51445">
    <property type="entry name" value="(Trans)glycosidases"/>
    <property type="match status" value="1"/>
</dbReference>
<protein>
    <submittedName>
        <fullName evidence="5">Alpha-glucosidase</fullName>
    </submittedName>
</protein>
<dbReference type="SUPFAM" id="SSF51011">
    <property type="entry name" value="Glycosyl hydrolase domain"/>
    <property type="match status" value="1"/>
</dbReference>
<evidence type="ECO:0000313" key="5">
    <source>
        <dbReference type="EMBL" id="MDI6453236.1"/>
    </source>
</evidence>
<dbReference type="SMART" id="SM00642">
    <property type="entry name" value="Aamy"/>
    <property type="match status" value="1"/>
</dbReference>
<comment type="similarity">
    <text evidence="1">Belongs to the glycosyl hydrolase 13 family.</text>
</comment>
<dbReference type="GO" id="GO:0004556">
    <property type="term" value="F:alpha-amylase activity"/>
    <property type="evidence" value="ECO:0007669"/>
    <property type="project" value="TreeGrafter"/>
</dbReference>
<keyword evidence="3" id="KW-0326">Glycosidase</keyword>
<evidence type="ECO:0000313" key="6">
    <source>
        <dbReference type="Proteomes" id="UP001431532"/>
    </source>
</evidence>
<dbReference type="GO" id="GO:0009313">
    <property type="term" value="P:oligosaccharide catabolic process"/>
    <property type="evidence" value="ECO:0007669"/>
    <property type="project" value="TreeGrafter"/>
</dbReference>
<reference evidence="5" key="1">
    <citation type="submission" date="2023-05" db="EMBL/GenBank/DDBJ databases">
        <title>Mariniplasma microaerophilum sp. nov., a novel anaerobic mollicute isolated from terrestrial mud volcano, Taman Peninsula, Russia.</title>
        <authorList>
            <person name="Khomyakova M.A."/>
            <person name="Merkel A.Y."/>
            <person name="Slobodkin A.I."/>
        </authorList>
    </citation>
    <scope>NUCLEOTIDE SEQUENCE</scope>
    <source>
        <strain evidence="5">M4Ah</strain>
    </source>
</reference>
<dbReference type="InterPro" id="IPR013780">
    <property type="entry name" value="Glyco_hydro_b"/>
</dbReference>
<keyword evidence="2" id="KW-0378">Hydrolase</keyword>
<dbReference type="InterPro" id="IPR017853">
    <property type="entry name" value="GH"/>
</dbReference>